<comment type="function">
    <text evidence="15">Digests double-stranded RNA. Involved in the processing of primary rRNA transcript to yield the immediate precursors to the large and small rRNAs (23S and 16S). Processes some mRNAs, and tRNAs when they are encoded in the rRNA operon. Processes pre-crRNA and tracrRNA of type II CRISPR loci if present in the organism.</text>
</comment>
<evidence type="ECO:0000259" key="18">
    <source>
        <dbReference type="PROSITE" id="PS50142"/>
    </source>
</evidence>
<sequence length="255" mass="29182">MTFKEIEQRIRKDRHAQRGLEKFRGAFQSFAQRTGIAINDEGLYVQAFMHSSYINDLQMDKIYNNERLEFLGDAVLELMVSDYIYNRFQSLPEGDLTKLRANIVCEPSLVVFASKLEMQPLILLGRGEEKTGGRERPSIVSDTFEAFLGALYLDQGTDAAREFLERHVFPEVRDSDYNAVIDYKTGLQEKMHKTERKSVEYQLLEATGPSHDKTFVTGVFADGEMIGRGTGRSKKESEQKAAEDALSEMENREKR</sequence>
<dbReference type="NCBIfam" id="TIGR02191">
    <property type="entry name" value="RNaseIII"/>
    <property type="match status" value="1"/>
</dbReference>
<keyword evidence="10 15" id="KW-0479">Metal-binding</keyword>
<evidence type="ECO:0000256" key="2">
    <source>
        <dbReference type="ARBA" id="ARBA00004496"/>
    </source>
</evidence>
<dbReference type="GO" id="GO:0004525">
    <property type="term" value="F:ribonuclease III activity"/>
    <property type="evidence" value="ECO:0007669"/>
    <property type="project" value="UniProtKB-UniRule"/>
</dbReference>
<evidence type="ECO:0000256" key="14">
    <source>
        <dbReference type="ARBA" id="ARBA00022884"/>
    </source>
</evidence>
<dbReference type="GO" id="GO:0010468">
    <property type="term" value="P:regulation of gene expression"/>
    <property type="evidence" value="ECO:0007669"/>
    <property type="project" value="TreeGrafter"/>
</dbReference>
<keyword evidence="14 15" id="KW-0694">RNA-binding</keyword>
<dbReference type="GO" id="GO:0042802">
    <property type="term" value="F:identical protein binding"/>
    <property type="evidence" value="ECO:0007669"/>
    <property type="project" value="UniProtKB-ARBA"/>
</dbReference>
<dbReference type="GO" id="GO:0046872">
    <property type="term" value="F:metal ion binding"/>
    <property type="evidence" value="ECO:0007669"/>
    <property type="project" value="UniProtKB-KW"/>
</dbReference>
<feature type="binding site" evidence="15">
    <location>
        <position position="145"/>
    </location>
    <ligand>
        <name>Mg(2+)</name>
        <dbReference type="ChEBI" id="CHEBI:18420"/>
    </ligand>
</feature>
<dbReference type="InterPro" id="IPR036389">
    <property type="entry name" value="RNase_III_sf"/>
</dbReference>
<dbReference type="HAMAP" id="MF_00104">
    <property type="entry name" value="RNase_III"/>
    <property type="match status" value="1"/>
</dbReference>
<dbReference type="GO" id="GO:0003725">
    <property type="term" value="F:double-stranded RNA binding"/>
    <property type="evidence" value="ECO:0007669"/>
    <property type="project" value="TreeGrafter"/>
</dbReference>
<evidence type="ECO:0000256" key="15">
    <source>
        <dbReference type="HAMAP-Rule" id="MF_00104"/>
    </source>
</evidence>
<evidence type="ECO:0000256" key="16">
    <source>
        <dbReference type="SAM" id="MobiDB-lite"/>
    </source>
</evidence>
<reference evidence="19 20" key="1">
    <citation type="submission" date="2017-07" db="EMBL/GenBank/DDBJ databases">
        <title>Shotgun whole genome sequences of three halophilic bacterial isolates.</title>
        <authorList>
            <person name="Pozzo T."/>
            <person name="Higdon S.M."/>
            <person name="Quillaguaman J."/>
        </authorList>
    </citation>
    <scope>NUCLEOTIDE SEQUENCE [LARGE SCALE GENOMIC DNA]</scope>
    <source>
        <strain evidence="19 20">BU-1</strain>
    </source>
</reference>
<evidence type="ECO:0000256" key="10">
    <source>
        <dbReference type="ARBA" id="ARBA00022723"/>
    </source>
</evidence>
<comment type="catalytic activity">
    <reaction evidence="1 15">
        <text>Endonucleolytic cleavage to 5'-phosphomonoester.</text>
        <dbReference type="EC" id="3.1.26.3"/>
    </reaction>
</comment>
<dbReference type="SUPFAM" id="SSF54768">
    <property type="entry name" value="dsRNA-binding domain-like"/>
    <property type="match status" value="1"/>
</dbReference>
<proteinExistence type="inferred from homology"/>
<comment type="subunit">
    <text evidence="4 15">Homodimer.</text>
</comment>
<feature type="domain" description="DRBM" evidence="17">
    <location>
        <begin position="182"/>
        <end position="251"/>
    </location>
</feature>
<keyword evidence="8 15" id="KW-0819">tRNA processing</keyword>
<feature type="active site" evidence="15">
    <location>
        <position position="145"/>
    </location>
</feature>
<evidence type="ECO:0000256" key="4">
    <source>
        <dbReference type="ARBA" id="ARBA00011738"/>
    </source>
</evidence>
<keyword evidence="5 15" id="KW-0963">Cytoplasm</keyword>
<comment type="subcellular location">
    <subcellularLocation>
        <location evidence="2 15">Cytoplasm</location>
    </subcellularLocation>
</comment>
<dbReference type="Gene3D" id="3.30.160.20">
    <property type="match status" value="1"/>
</dbReference>
<dbReference type="GO" id="GO:0019843">
    <property type="term" value="F:rRNA binding"/>
    <property type="evidence" value="ECO:0007669"/>
    <property type="project" value="UniProtKB-KW"/>
</dbReference>
<gene>
    <name evidence="15" type="primary">rnc</name>
    <name evidence="19" type="ORF">CFN03_03620</name>
</gene>
<feature type="active site" evidence="15">
    <location>
        <position position="73"/>
    </location>
</feature>
<comment type="cofactor">
    <cofactor evidence="15">
        <name>Mg(2+)</name>
        <dbReference type="ChEBI" id="CHEBI:18420"/>
    </cofactor>
</comment>
<protein>
    <recommendedName>
        <fullName evidence="15">Ribonuclease 3</fullName>
        <ecNumber evidence="15">3.1.26.3</ecNumber>
    </recommendedName>
    <alternativeName>
        <fullName evidence="15">Ribonuclease III</fullName>
        <shortName evidence="15">RNase III</shortName>
    </alternativeName>
</protein>
<dbReference type="RefSeq" id="WP_094905810.1">
    <property type="nucleotide sequence ID" value="NZ_BMCA01000001.1"/>
</dbReference>
<dbReference type="SMART" id="SM00535">
    <property type="entry name" value="RIBOc"/>
    <property type="match status" value="1"/>
</dbReference>
<dbReference type="FunFam" id="1.10.1520.10:FF:000001">
    <property type="entry name" value="Ribonuclease 3"/>
    <property type="match status" value="1"/>
</dbReference>
<dbReference type="EMBL" id="NPEZ01000001">
    <property type="protein sequence ID" value="OZT78379.1"/>
    <property type="molecule type" value="Genomic_DNA"/>
</dbReference>
<evidence type="ECO:0000256" key="12">
    <source>
        <dbReference type="ARBA" id="ARBA00022801"/>
    </source>
</evidence>
<keyword evidence="7 15" id="KW-0507">mRNA processing</keyword>
<organism evidence="19 20">
    <name type="scientific">Salinicoccus roseus</name>
    <dbReference type="NCBI Taxonomy" id="45670"/>
    <lineage>
        <taxon>Bacteria</taxon>
        <taxon>Bacillati</taxon>
        <taxon>Bacillota</taxon>
        <taxon>Bacilli</taxon>
        <taxon>Bacillales</taxon>
        <taxon>Staphylococcaceae</taxon>
        <taxon>Salinicoccus</taxon>
    </lineage>
</organism>
<evidence type="ECO:0000256" key="1">
    <source>
        <dbReference type="ARBA" id="ARBA00000109"/>
    </source>
</evidence>
<evidence type="ECO:0000256" key="5">
    <source>
        <dbReference type="ARBA" id="ARBA00022490"/>
    </source>
</evidence>
<accession>A0A265E9W0</accession>
<evidence type="ECO:0000313" key="19">
    <source>
        <dbReference type="EMBL" id="OZT78379.1"/>
    </source>
</evidence>
<dbReference type="InterPro" id="IPR000999">
    <property type="entry name" value="RNase_III_dom"/>
</dbReference>
<feature type="compositionally biased region" description="Basic and acidic residues" evidence="16">
    <location>
        <begin position="233"/>
        <end position="255"/>
    </location>
</feature>
<keyword evidence="9 15" id="KW-0540">Nuclease</keyword>
<dbReference type="EC" id="3.1.26.3" evidence="15"/>
<dbReference type="SUPFAM" id="SSF69065">
    <property type="entry name" value="RNase III domain-like"/>
    <property type="match status" value="1"/>
</dbReference>
<dbReference type="InterPro" id="IPR011907">
    <property type="entry name" value="RNase_III"/>
</dbReference>
<feature type="binding site" evidence="15">
    <location>
        <position position="142"/>
    </location>
    <ligand>
        <name>Mg(2+)</name>
        <dbReference type="ChEBI" id="CHEBI:18420"/>
    </ligand>
</feature>
<evidence type="ECO:0000256" key="11">
    <source>
        <dbReference type="ARBA" id="ARBA00022759"/>
    </source>
</evidence>
<evidence type="ECO:0000256" key="8">
    <source>
        <dbReference type="ARBA" id="ARBA00022694"/>
    </source>
</evidence>
<dbReference type="Pfam" id="PF00035">
    <property type="entry name" value="dsrm"/>
    <property type="match status" value="1"/>
</dbReference>
<evidence type="ECO:0000256" key="13">
    <source>
        <dbReference type="ARBA" id="ARBA00022842"/>
    </source>
</evidence>
<comment type="similarity">
    <text evidence="3">Belongs to the ribonuclease III family.</text>
</comment>
<dbReference type="Gene3D" id="1.10.1520.10">
    <property type="entry name" value="Ribonuclease III domain"/>
    <property type="match status" value="1"/>
</dbReference>
<evidence type="ECO:0000256" key="6">
    <source>
        <dbReference type="ARBA" id="ARBA00022552"/>
    </source>
</evidence>
<dbReference type="GO" id="GO:0006397">
    <property type="term" value="P:mRNA processing"/>
    <property type="evidence" value="ECO:0007669"/>
    <property type="project" value="UniProtKB-UniRule"/>
</dbReference>
<dbReference type="PROSITE" id="PS50142">
    <property type="entry name" value="RNASE_3_2"/>
    <property type="match status" value="1"/>
</dbReference>
<feature type="region of interest" description="Disordered" evidence="16">
    <location>
        <begin position="226"/>
        <end position="255"/>
    </location>
</feature>
<keyword evidence="11 15" id="KW-0255">Endonuclease</keyword>
<dbReference type="PANTHER" id="PTHR11207:SF0">
    <property type="entry name" value="RIBONUCLEASE 3"/>
    <property type="match status" value="1"/>
</dbReference>
<dbReference type="FunFam" id="3.30.160.20:FF:000003">
    <property type="entry name" value="Ribonuclease 3"/>
    <property type="match status" value="1"/>
</dbReference>
<keyword evidence="13 15" id="KW-0460">Magnesium</keyword>
<keyword evidence="15" id="KW-0699">rRNA-binding</keyword>
<evidence type="ECO:0000256" key="9">
    <source>
        <dbReference type="ARBA" id="ARBA00022722"/>
    </source>
</evidence>
<keyword evidence="12 15" id="KW-0378">Hydrolase</keyword>
<dbReference type="CDD" id="cd00593">
    <property type="entry name" value="RIBOc"/>
    <property type="match status" value="1"/>
</dbReference>
<evidence type="ECO:0000259" key="17">
    <source>
        <dbReference type="PROSITE" id="PS50137"/>
    </source>
</evidence>
<evidence type="ECO:0000256" key="3">
    <source>
        <dbReference type="ARBA" id="ARBA00010183"/>
    </source>
</evidence>
<dbReference type="Proteomes" id="UP000216682">
    <property type="component" value="Unassembled WGS sequence"/>
</dbReference>
<name>A0A265E9W0_9STAP</name>
<evidence type="ECO:0000256" key="7">
    <source>
        <dbReference type="ARBA" id="ARBA00022664"/>
    </source>
</evidence>
<dbReference type="SMART" id="SM00358">
    <property type="entry name" value="DSRM"/>
    <property type="match status" value="1"/>
</dbReference>
<feature type="binding site" evidence="15">
    <location>
        <position position="69"/>
    </location>
    <ligand>
        <name>Mg(2+)</name>
        <dbReference type="ChEBI" id="CHEBI:18420"/>
    </ligand>
</feature>
<dbReference type="CDD" id="cd10845">
    <property type="entry name" value="DSRM_RNAse_III_family"/>
    <property type="match status" value="1"/>
</dbReference>
<comment type="caution">
    <text evidence="19">The sequence shown here is derived from an EMBL/GenBank/DDBJ whole genome shotgun (WGS) entry which is preliminary data.</text>
</comment>
<dbReference type="GO" id="GO:0008033">
    <property type="term" value="P:tRNA processing"/>
    <property type="evidence" value="ECO:0007669"/>
    <property type="project" value="UniProtKB-KW"/>
</dbReference>
<dbReference type="InterPro" id="IPR014720">
    <property type="entry name" value="dsRBD_dom"/>
</dbReference>
<dbReference type="GO" id="GO:0005737">
    <property type="term" value="C:cytoplasm"/>
    <property type="evidence" value="ECO:0007669"/>
    <property type="project" value="UniProtKB-SubCell"/>
</dbReference>
<dbReference type="GO" id="GO:0006364">
    <property type="term" value="P:rRNA processing"/>
    <property type="evidence" value="ECO:0007669"/>
    <property type="project" value="UniProtKB-UniRule"/>
</dbReference>
<dbReference type="PANTHER" id="PTHR11207">
    <property type="entry name" value="RIBONUCLEASE III"/>
    <property type="match status" value="1"/>
</dbReference>
<dbReference type="PROSITE" id="PS00517">
    <property type="entry name" value="RNASE_3_1"/>
    <property type="match status" value="1"/>
</dbReference>
<dbReference type="AlphaFoldDB" id="A0A265E9W0"/>
<dbReference type="Pfam" id="PF14622">
    <property type="entry name" value="Ribonucleas_3_3"/>
    <property type="match status" value="1"/>
</dbReference>
<feature type="domain" description="RNase III" evidence="18">
    <location>
        <begin position="27"/>
        <end position="156"/>
    </location>
</feature>
<dbReference type="PROSITE" id="PS50137">
    <property type="entry name" value="DS_RBD"/>
    <property type="match status" value="1"/>
</dbReference>
<evidence type="ECO:0000313" key="20">
    <source>
        <dbReference type="Proteomes" id="UP000216682"/>
    </source>
</evidence>
<keyword evidence="6 15" id="KW-0698">rRNA processing</keyword>